<dbReference type="PANTHER" id="PTHR21248">
    <property type="entry name" value="CARDIOLIPIN SYNTHASE"/>
    <property type="match status" value="1"/>
</dbReference>
<keyword evidence="2" id="KW-0614">Plasmid</keyword>
<sequence length="256" mass="29131">MLYHSSLDLDPLIGRAATGNISEPYDSTRTKALLEWLSQAGLCDRKGRITDSTRFQTFLSHVQGAIWAYADSEELTPKIQLVLTNPVWLNIAQSRQTIDVFRDLIRSASQTLWIINPFFSLDNQQVNTLIELLAWQLQQGNVSVRLVLRRAIPGSREFVLPTLRRVRSLVSEQNLHLLKAYNLDYDGIKSRQTFHSKMIVKDNQSAYIGSANWTKNSLEGDIEFGLLVEGIFVAQQLVPMLQKLIDRAEPIHLETL</sequence>
<dbReference type="KEGG" id="mic:Mic7113_6428"/>
<name>K9WP90_9CYAN</name>
<dbReference type="InterPro" id="IPR025202">
    <property type="entry name" value="PLD-like_dom"/>
</dbReference>
<dbReference type="AlphaFoldDB" id="K9WP90"/>
<dbReference type="EMBL" id="CP003631">
    <property type="protein sequence ID" value="AFZ22008.1"/>
    <property type="molecule type" value="Genomic_DNA"/>
</dbReference>
<reference evidence="2 3" key="1">
    <citation type="submission" date="2012-06" db="EMBL/GenBank/DDBJ databases">
        <title>Finished plasmid 1 of genome of Microcoleus sp. PCC 7113.</title>
        <authorList>
            <consortium name="US DOE Joint Genome Institute"/>
            <person name="Gugger M."/>
            <person name="Coursin T."/>
            <person name="Rippka R."/>
            <person name="Tandeau De Marsac N."/>
            <person name="Huntemann M."/>
            <person name="Wei C.-L."/>
            <person name="Han J."/>
            <person name="Detter J.C."/>
            <person name="Han C."/>
            <person name="Tapia R."/>
            <person name="Chen A."/>
            <person name="Kyrpides N."/>
            <person name="Mavromatis K."/>
            <person name="Markowitz V."/>
            <person name="Szeto E."/>
            <person name="Ivanova N."/>
            <person name="Pagani I."/>
            <person name="Pati A."/>
            <person name="Goodwin L."/>
            <person name="Nordberg H.P."/>
            <person name="Cantor M.N."/>
            <person name="Hua S.X."/>
            <person name="Woyke T."/>
            <person name="Kerfeld C.A."/>
        </authorList>
    </citation>
    <scope>NUCLEOTIDE SEQUENCE [LARGE SCALE GENOMIC DNA]</scope>
    <source>
        <strain evidence="2 3">PCC 7113</strain>
        <plasmid evidence="2 3">pMIC7113.01</plasmid>
    </source>
</reference>
<dbReference type="PANTHER" id="PTHR21248:SF22">
    <property type="entry name" value="PHOSPHOLIPASE D"/>
    <property type="match status" value="1"/>
</dbReference>
<evidence type="ECO:0000259" key="1">
    <source>
        <dbReference type="PROSITE" id="PS50035"/>
    </source>
</evidence>
<dbReference type="InterPro" id="IPR001736">
    <property type="entry name" value="PLipase_D/transphosphatidylase"/>
</dbReference>
<dbReference type="Gene3D" id="3.30.870.10">
    <property type="entry name" value="Endonuclease Chain A"/>
    <property type="match status" value="1"/>
</dbReference>
<dbReference type="SUPFAM" id="SSF56024">
    <property type="entry name" value="Phospholipase D/nuclease"/>
    <property type="match status" value="1"/>
</dbReference>
<accession>K9WP90</accession>
<evidence type="ECO:0000313" key="2">
    <source>
        <dbReference type="EMBL" id="AFZ22008.1"/>
    </source>
</evidence>
<geneLocation type="plasmid" evidence="2 3">
    <name>pMIC7113.01</name>
</geneLocation>
<evidence type="ECO:0000313" key="3">
    <source>
        <dbReference type="Proteomes" id="UP000010471"/>
    </source>
</evidence>
<keyword evidence="3" id="KW-1185">Reference proteome</keyword>
<dbReference type="Pfam" id="PF13091">
    <property type="entry name" value="PLDc_2"/>
    <property type="match status" value="1"/>
</dbReference>
<dbReference type="Proteomes" id="UP000010471">
    <property type="component" value="Plasmid pMIC7113.01"/>
</dbReference>
<dbReference type="PROSITE" id="PS50035">
    <property type="entry name" value="PLD"/>
    <property type="match status" value="1"/>
</dbReference>
<feature type="domain" description="PLD phosphodiesterase" evidence="1">
    <location>
        <begin position="190"/>
        <end position="217"/>
    </location>
</feature>
<dbReference type="GO" id="GO:0030572">
    <property type="term" value="F:phosphatidyltransferase activity"/>
    <property type="evidence" value="ECO:0007669"/>
    <property type="project" value="UniProtKB-ARBA"/>
</dbReference>
<protein>
    <recommendedName>
        <fullName evidence="1">PLD phosphodiesterase domain-containing protein</fullName>
    </recommendedName>
</protein>
<dbReference type="CDD" id="cd00138">
    <property type="entry name" value="PLDc_SF"/>
    <property type="match status" value="1"/>
</dbReference>
<gene>
    <name evidence="2" type="ORF">Mic7113_6428</name>
</gene>
<dbReference type="HOGENOM" id="CLU_1085081_0_0_3"/>
<dbReference type="GO" id="GO:0032049">
    <property type="term" value="P:cardiolipin biosynthetic process"/>
    <property type="evidence" value="ECO:0007669"/>
    <property type="project" value="UniProtKB-ARBA"/>
</dbReference>
<organism evidence="2 3">
    <name type="scientific">Allocoleopsis franciscana PCC 7113</name>
    <dbReference type="NCBI Taxonomy" id="1173027"/>
    <lineage>
        <taxon>Bacteria</taxon>
        <taxon>Bacillati</taxon>
        <taxon>Cyanobacteriota</taxon>
        <taxon>Cyanophyceae</taxon>
        <taxon>Coleofasciculales</taxon>
        <taxon>Coleofasciculaceae</taxon>
        <taxon>Allocoleopsis</taxon>
        <taxon>Allocoleopsis franciscana</taxon>
    </lineage>
</organism>
<dbReference type="RefSeq" id="WP_015186135.1">
    <property type="nucleotide sequence ID" value="NC_019739.1"/>
</dbReference>
<dbReference type="SMART" id="SM00155">
    <property type="entry name" value="PLDc"/>
    <property type="match status" value="1"/>
</dbReference>
<proteinExistence type="predicted"/>
<dbReference type="OrthoDB" id="9765044at2"/>